<accession>A0A834GU77</accession>
<evidence type="ECO:0000256" key="3">
    <source>
        <dbReference type="ARBA" id="ARBA00022679"/>
    </source>
</evidence>
<dbReference type="SMART" id="SM00184">
    <property type="entry name" value="RING"/>
    <property type="match status" value="1"/>
</dbReference>
<dbReference type="FunFam" id="3.30.40.10:FF:000022">
    <property type="entry name" value="E3 ubiquitin-protein ligase RING1-like"/>
    <property type="match status" value="1"/>
</dbReference>
<evidence type="ECO:0000259" key="9">
    <source>
        <dbReference type="PROSITE" id="PS50089"/>
    </source>
</evidence>
<keyword evidence="7" id="KW-0862">Zinc</keyword>
<evidence type="ECO:0000313" key="10">
    <source>
        <dbReference type="EMBL" id="KAF7141805.1"/>
    </source>
</evidence>
<evidence type="ECO:0000256" key="6">
    <source>
        <dbReference type="ARBA" id="ARBA00022786"/>
    </source>
</evidence>
<dbReference type="PANTHER" id="PTHR34464:SF5">
    <property type="match status" value="1"/>
</dbReference>
<dbReference type="EMBL" id="WJXA01000006">
    <property type="protein sequence ID" value="KAF7141805.1"/>
    <property type="molecule type" value="Genomic_DNA"/>
</dbReference>
<keyword evidence="3" id="KW-0808">Transferase</keyword>
<proteinExistence type="predicted"/>
<keyword evidence="11" id="KW-1185">Reference proteome</keyword>
<keyword evidence="4" id="KW-0479">Metal-binding</keyword>
<dbReference type="CDD" id="cd16667">
    <property type="entry name" value="RING-H2_RNF126-like"/>
    <property type="match status" value="1"/>
</dbReference>
<sequence>MAVAFTRLSRWMWGGKRQEPKTSNGSSLNSLSDAGLLELDTVKFPLFNGGQISSSSRRVKQKWKSREERKIDREHDVVVLPLDGGCVSGSESDDSDWSIGWLEPHGSEFQSDDDPDDSFAVLVPCYGRGRMHKEENFKHYFLDTIGNVPDMYAAEALSIRNGIPWQKLVSIRNGESFCISHTLFVPFQGKRRRIAFLDSKKLSFFLVYSRTDLTLPRLVFCNPSSMSLSPPRRPPPPTPRVDATNANNSNFPLYWCYHCHRTVRISSENPSEIICPRCFGQFLYEIDIARPFFVVDFTQFDPSPEARILEALSLVLDPQLIGDRSDNDVAGAGAGLTSNRRGRHWPWRRNRVMDDIGDRWGPESGILARPRSGWIILGPPSGPLPVGRRNSPAEGLIPPRVNPRDYFVGPGFSELIEQLTQNDRQGPPPAPDSAIDSLPTVKITADHLAGDSSCPVCKEEFKVGGEAREMPCKHIYHSDCIVPWLRLHNSCPVCRHELPVATDQSVGVRVDGFEDSSRVVEEPRNRRRCLRLRQFAASLWPFRSRYRPLHTQGGDEFTTDGRIGIDLIGRRSRSSPEFYEAPGD</sequence>
<dbReference type="Proteomes" id="UP000626092">
    <property type="component" value="Unassembled WGS sequence"/>
</dbReference>
<dbReference type="PANTHER" id="PTHR34464">
    <property type="entry name" value="OS09G0376300 PROTEIN"/>
    <property type="match status" value="1"/>
</dbReference>
<dbReference type="OrthoDB" id="8062037at2759"/>
<keyword evidence="5 8" id="KW-0863">Zinc-finger</keyword>
<gene>
    <name evidence="10" type="ORF">RHSIM_Rhsim06G0071500</name>
</gene>
<dbReference type="Pfam" id="PF14369">
    <property type="entry name" value="Zn_ribbon_19"/>
    <property type="match status" value="1"/>
</dbReference>
<dbReference type="Gene3D" id="3.30.40.10">
    <property type="entry name" value="Zinc/RING finger domain, C3HC4 (zinc finger)"/>
    <property type="match status" value="1"/>
</dbReference>
<dbReference type="EC" id="2.3.2.27" evidence="2"/>
<keyword evidence="6" id="KW-0833">Ubl conjugation pathway</keyword>
<reference evidence="10" key="1">
    <citation type="submission" date="2019-11" db="EMBL/GenBank/DDBJ databases">
        <authorList>
            <person name="Liu Y."/>
            <person name="Hou J."/>
            <person name="Li T.-Q."/>
            <person name="Guan C.-H."/>
            <person name="Wu X."/>
            <person name="Wu H.-Z."/>
            <person name="Ling F."/>
            <person name="Zhang R."/>
            <person name="Shi X.-G."/>
            <person name="Ren J.-P."/>
            <person name="Chen E.-F."/>
            <person name="Sun J.-M."/>
        </authorList>
    </citation>
    <scope>NUCLEOTIDE SEQUENCE</scope>
    <source>
        <strain evidence="10">Adult_tree_wgs_1</strain>
        <tissue evidence="10">Leaves</tissue>
    </source>
</reference>
<evidence type="ECO:0000256" key="4">
    <source>
        <dbReference type="ARBA" id="ARBA00022723"/>
    </source>
</evidence>
<dbReference type="InterPro" id="IPR001841">
    <property type="entry name" value="Znf_RING"/>
</dbReference>
<dbReference type="GO" id="GO:0008270">
    <property type="term" value="F:zinc ion binding"/>
    <property type="evidence" value="ECO:0007669"/>
    <property type="project" value="UniProtKB-KW"/>
</dbReference>
<organism evidence="10 11">
    <name type="scientific">Rhododendron simsii</name>
    <name type="common">Sims's rhododendron</name>
    <dbReference type="NCBI Taxonomy" id="118357"/>
    <lineage>
        <taxon>Eukaryota</taxon>
        <taxon>Viridiplantae</taxon>
        <taxon>Streptophyta</taxon>
        <taxon>Embryophyta</taxon>
        <taxon>Tracheophyta</taxon>
        <taxon>Spermatophyta</taxon>
        <taxon>Magnoliopsida</taxon>
        <taxon>eudicotyledons</taxon>
        <taxon>Gunneridae</taxon>
        <taxon>Pentapetalae</taxon>
        <taxon>asterids</taxon>
        <taxon>Ericales</taxon>
        <taxon>Ericaceae</taxon>
        <taxon>Ericoideae</taxon>
        <taxon>Rhodoreae</taxon>
        <taxon>Rhododendron</taxon>
    </lineage>
</organism>
<dbReference type="GO" id="GO:0061630">
    <property type="term" value="F:ubiquitin protein ligase activity"/>
    <property type="evidence" value="ECO:0007669"/>
    <property type="project" value="UniProtKB-EC"/>
</dbReference>
<dbReference type="InterPro" id="IPR039525">
    <property type="entry name" value="RNF126-like_zinc-ribbon"/>
</dbReference>
<name>A0A834GU77_RHOSS</name>
<comment type="caution">
    <text evidence="10">The sequence shown here is derived from an EMBL/GenBank/DDBJ whole genome shotgun (WGS) entry which is preliminary data.</text>
</comment>
<dbReference type="AlphaFoldDB" id="A0A834GU77"/>
<dbReference type="Pfam" id="PF13639">
    <property type="entry name" value="zf-RING_2"/>
    <property type="match status" value="1"/>
</dbReference>
<evidence type="ECO:0000256" key="7">
    <source>
        <dbReference type="ARBA" id="ARBA00022833"/>
    </source>
</evidence>
<dbReference type="SUPFAM" id="SSF57850">
    <property type="entry name" value="RING/U-box"/>
    <property type="match status" value="1"/>
</dbReference>
<dbReference type="InterPro" id="IPR013083">
    <property type="entry name" value="Znf_RING/FYVE/PHD"/>
</dbReference>
<feature type="domain" description="RING-type" evidence="9">
    <location>
        <begin position="454"/>
        <end position="495"/>
    </location>
</feature>
<comment type="catalytic activity">
    <reaction evidence="1">
        <text>S-ubiquitinyl-[E2 ubiquitin-conjugating enzyme]-L-cysteine + [acceptor protein]-L-lysine = [E2 ubiquitin-conjugating enzyme]-L-cysteine + N(6)-ubiquitinyl-[acceptor protein]-L-lysine.</text>
        <dbReference type="EC" id="2.3.2.27"/>
    </reaction>
</comment>
<protein>
    <recommendedName>
        <fullName evidence="2">RING-type E3 ubiquitin transferase</fullName>
        <ecNumber evidence="2">2.3.2.27</ecNumber>
    </recommendedName>
</protein>
<dbReference type="PROSITE" id="PS50089">
    <property type="entry name" value="ZF_RING_2"/>
    <property type="match status" value="1"/>
</dbReference>
<evidence type="ECO:0000256" key="2">
    <source>
        <dbReference type="ARBA" id="ARBA00012483"/>
    </source>
</evidence>
<evidence type="ECO:0000256" key="5">
    <source>
        <dbReference type="ARBA" id="ARBA00022771"/>
    </source>
</evidence>
<evidence type="ECO:0000313" key="11">
    <source>
        <dbReference type="Proteomes" id="UP000626092"/>
    </source>
</evidence>
<evidence type="ECO:0000256" key="8">
    <source>
        <dbReference type="PROSITE-ProRule" id="PRU00175"/>
    </source>
</evidence>
<evidence type="ECO:0000256" key="1">
    <source>
        <dbReference type="ARBA" id="ARBA00000900"/>
    </source>
</evidence>